<dbReference type="InterPro" id="IPR000182">
    <property type="entry name" value="GNAT_dom"/>
</dbReference>
<gene>
    <name evidence="2" type="ORF">IAA72_06715</name>
</gene>
<dbReference type="Gene3D" id="3.40.630.30">
    <property type="match status" value="1"/>
</dbReference>
<dbReference type="PANTHER" id="PTHR43451:SF1">
    <property type="entry name" value="ACETYLTRANSFERASE"/>
    <property type="match status" value="1"/>
</dbReference>
<sequence>MRLERYRDEYREEVYRLFHDTVHTVCSSCYPKEALEAWATADVDTVKWTEGLLDTYSLIALDDDGVLLGFGSIDTERNYLDRLYVSSSSIGKGVGKALLGALEENADGDISVYASDYALPFFQKHGYKLISGNIVHRNGIEIHNNLMKKPL</sequence>
<comment type="caution">
    <text evidence="2">The sequence shown here is derived from an EMBL/GenBank/DDBJ whole genome shotgun (WGS) entry which is preliminary data.</text>
</comment>
<organism evidence="2 3">
    <name type="scientific">Candidatus Ornithospirochaeta stercoravium</name>
    <dbReference type="NCBI Taxonomy" id="2840897"/>
    <lineage>
        <taxon>Bacteria</taxon>
        <taxon>Pseudomonadati</taxon>
        <taxon>Spirochaetota</taxon>
        <taxon>Spirochaetia</taxon>
        <taxon>Spirochaetales</taxon>
        <taxon>Spirochaetaceae</taxon>
        <taxon>Spirochaetaceae incertae sedis</taxon>
        <taxon>Candidatus Ornithospirochaeta</taxon>
    </lineage>
</organism>
<proteinExistence type="predicted"/>
<dbReference type="InterPro" id="IPR016181">
    <property type="entry name" value="Acyl_CoA_acyltransferase"/>
</dbReference>
<dbReference type="AlphaFoldDB" id="A0A9D9NDJ5"/>
<dbReference type="EMBL" id="JADIMF010000107">
    <property type="protein sequence ID" value="MBO8469458.1"/>
    <property type="molecule type" value="Genomic_DNA"/>
</dbReference>
<accession>A0A9D9NDJ5</accession>
<reference evidence="2" key="2">
    <citation type="journal article" date="2021" name="PeerJ">
        <title>Extensive microbial diversity within the chicken gut microbiome revealed by metagenomics and culture.</title>
        <authorList>
            <person name="Gilroy R."/>
            <person name="Ravi A."/>
            <person name="Getino M."/>
            <person name="Pursley I."/>
            <person name="Horton D.L."/>
            <person name="Alikhan N.F."/>
            <person name="Baker D."/>
            <person name="Gharbi K."/>
            <person name="Hall N."/>
            <person name="Watson M."/>
            <person name="Adriaenssens E.M."/>
            <person name="Foster-Nyarko E."/>
            <person name="Jarju S."/>
            <person name="Secka A."/>
            <person name="Antonio M."/>
            <person name="Oren A."/>
            <person name="Chaudhuri R.R."/>
            <person name="La Ragione R."/>
            <person name="Hildebrand F."/>
            <person name="Pallen M.J."/>
        </authorList>
    </citation>
    <scope>NUCLEOTIDE SEQUENCE</scope>
    <source>
        <strain evidence="2">14700</strain>
    </source>
</reference>
<name>A0A9D9NDJ5_9SPIO</name>
<evidence type="ECO:0000259" key="1">
    <source>
        <dbReference type="PROSITE" id="PS51186"/>
    </source>
</evidence>
<dbReference type="InterPro" id="IPR052564">
    <property type="entry name" value="N-acetyltrans/Recomb-assoc"/>
</dbReference>
<evidence type="ECO:0000313" key="2">
    <source>
        <dbReference type="EMBL" id="MBO8469458.1"/>
    </source>
</evidence>
<dbReference type="PROSITE" id="PS51186">
    <property type="entry name" value="GNAT"/>
    <property type="match status" value="1"/>
</dbReference>
<dbReference type="Proteomes" id="UP000810292">
    <property type="component" value="Unassembled WGS sequence"/>
</dbReference>
<dbReference type="PANTHER" id="PTHR43451">
    <property type="entry name" value="ACETYLTRANSFERASE (GNAT) FAMILY PROTEIN"/>
    <property type="match status" value="1"/>
</dbReference>
<dbReference type="Pfam" id="PF13673">
    <property type="entry name" value="Acetyltransf_10"/>
    <property type="match status" value="1"/>
</dbReference>
<dbReference type="CDD" id="cd04301">
    <property type="entry name" value="NAT_SF"/>
    <property type="match status" value="1"/>
</dbReference>
<reference evidence="2" key="1">
    <citation type="submission" date="2020-10" db="EMBL/GenBank/DDBJ databases">
        <authorList>
            <person name="Gilroy R."/>
        </authorList>
    </citation>
    <scope>NUCLEOTIDE SEQUENCE</scope>
    <source>
        <strain evidence="2">14700</strain>
    </source>
</reference>
<feature type="domain" description="N-acetyltransferase" evidence="1">
    <location>
        <begin position="1"/>
        <end position="151"/>
    </location>
</feature>
<protein>
    <submittedName>
        <fullName evidence="2">GNAT family N-acetyltransferase</fullName>
    </submittedName>
</protein>
<evidence type="ECO:0000313" key="3">
    <source>
        <dbReference type="Proteomes" id="UP000810292"/>
    </source>
</evidence>
<dbReference type="SUPFAM" id="SSF55729">
    <property type="entry name" value="Acyl-CoA N-acyltransferases (Nat)"/>
    <property type="match status" value="1"/>
</dbReference>
<dbReference type="GO" id="GO:0016747">
    <property type="term" value="F:acyltransferase activity, transferring groups other than amino-acyl groups"/>
    <property type="evidence" value="ECO:0007669"/>
    <property type="project" value="InterPro"/>
</dbReference>